<evidence type="ECO:0000313" key="2">
    <source>
        <dbReference type="EMBL" id="MCI26072.1"/>
    </source>
</evidence>
<feature type="domain" description="DUF4371" evidence="1">
    <location>
        <begin position="1"/>
        <end position="67"/>
    </location>
</feature>
<dbReference type="InterPro" id="IPR025398">
    <property type="entry name" value="DUF4371"/>
</dbReference>
<sequence>MAVMLRFLNDKGKFMERFLALHHVKGTTSEALKEALYGILDRHTLSISRIQEQGYDGALNMRVGFNGLQRKILDENPYAFSIHCYPHRLQLVVVSVACSCSF</sequence>
<dbReference type="EMBL" id="LXQA010151129">
    <property type="protein sequence ID" value="MCI26072.1"/>
    <property type="molecule type" value="Genomic_DNA"/>
</dbReference>
<dbReference type="Proteomes" id="UP000265520">
    <property type="component" value="Unassembled WGS sequence"/>
</dbReference>
<comment type="caution">
    <text evidence="2">The sequence shown here is derived from an EMBL/GenBank/DDBJ whole genome shotgun (WGS) entry which is preliminary data.</text>
</comment>
<dbReference type="AlphaFoldDB" id="A0A392QQC6"/>
<proteinExistence type="predicted"/>
<evidence type="ECO:0000259" key="1">
    <source>
        <dbReference type="Pfam" id="PF14291"/>
    </source>
</evidence>
<organism evidence="2 3">
    <name type="scientific">Trifolium medium</name>
    <dbReference type="NCBI Taxonomy" id="97028"/>
    <lineage>
        <taxon>Eukaryota</taxon>
        <taxon>Viridiplantae</taxon>
        <taxon>Streptophyta</taxon>
        <taxon>Embryophyta</taxon>
        <taxon>Tracheophyta</taxon>
        <taxon>Spermatophyta</taxon>
        <taxon>Magnoliopsida</taxon>
        <taxon>eudicotyledons</taxon>
        <taxon>Gunneridae</taxon>
        <taxon>Pentapetalae</taxon>
        <taxon>rosids</taxon>
        <taxon>fabids</taxon>
        <taxon>Fabales</taxon>
        <taxon>Fabaceae</taxon>
        <taxon>Papilionoideae</taxon>
        <taxon>50 kb inversion clade</taxon>
        <taxon>NPAAA clade</taxon>
        <taxon>Hologalegina</taxon>
        <taxon>IRL clade</taxon>
        <taxon>Trifolieae</taxon>
        <taxon>Trifolium</taxon>
    </lineage>
</organism>
<dbReference type="Pfam" id="PF14291">
    <property type="entry name" value="DUF4371"/>
    <property type="match status" value="1"/>
</dbReference>
<dbReference type="PANTHER" id="PTHR45749:SF25">
    <property type="entry name" value="TTF-TYPE DOMAIN-CONTAINING PROTEIN"/>
    <property type="match status" value="1"/>
</dbReference>
<reference evidence="2 3" key="1">
    <citation type="journal article" date="2018" name="Front. Plant Sci.">
        <title>Red Clover (Trifolium pratense) and Zigzag Clover (T. medium) - A Picture of Genomic Similarities and Differences.</title>
        <authorList>
            <person name="Dluhosova J."/>
            <person name="Istvanek J."/>
            <person name="Nedelnik J."/>
            <person name="Repkova J."/>
        </authorList>
    </citation>
    <scope>NUCLEOTIDE SEQUENCE [LARGE SCALE GENOMIC DNA]</scope>
    <source>
        <strain evidence="3">cv. 10/8</strain>
        <tissue evidence="2">Leaf</tissue>
    </source>
</reference>
<dbReference type="PANTHER" id="PTHR45749">
    <property type="match status" value="1"/>
</dbReference>
<evidence type="ECO:0000313" key="3">
    <source>
        <dbReference type="Proteomes" id="UP000265520"/>
    </source>
</evidence>
<accession>A0A392QQC6</accession>
<protein>
    <submittedName>
        <fullName evidence="2">Zinc finger MYM-type protein 1-like</fullName>
    </submittedName>
</protein>
<keyword evidence="3" id="KW-1185">Reference proteome</keyword>
<feature type="non-terminal residue" evidence="2">
    <location>
        <position position="102"/>
    </location>
</feature>
<name>A0A392QQC6_9FABA</name>